<gene>
    <name evidence="6" type="ORF">FB388_6424</name>
</gene>
<evidence type="ECO:0000313" key="7">
    <source>
        <dbReference type="Proteomes" id="UP000319818"/>
    </source>
</evidence>
<feature type="compositionally biased region" description="Basic and acidic residues" evidence="4">
    <location>
        <begin position="1"/>
        <end position="11"/>
    </location>
</feature>
<dbReference type="PANTHER" id="PTHR33204:SF18">
    <property type="entry name" value="TRANSCRIPTIONAL REGULATORY PROTEIN"/>
    <property type="match status" value="1"/>
</dbReference>
<dbReference type="Pfam" id="PF01638">
    <property type="entry name" value="HxlR"/>
    <property type="match status" value="1"/>
</dbReference>
<evidence type="ECO:0000313" key="6">
    <source>
        <dbReference type="EMBL" id="TQM39169.1"/>
    </source>
</evidence>
<keyword evidence="7" id="KW-1185">Reference proteome</keyword>
<evidence type="ECO:0000256" key="3">
    <source>
        <dbReference type="ARBA" id="ARBA00023163"/>
    </source>
</evidence>
<organism evidence="6 7">
    <name type="scientific">Pseudonocardia cypriaca</name>
    <dbReference type="NCBI Taxonomy" id="882449"/>
    <lineage>
        <taxon>Bacteria</taxon>
        <taxon>Bacillati</taxon>
        <taxon>Actinomycetota</taxon>
        <taxon>Actinomycetes</taxon>
        <taxon>Pseudonocardiales</taxon>
        <taxon>Pseudonocardiaceae</taxon>
        <taxon>Pseudonocardia</taxon>
    </lineage>
</organism>
<dbReference type="SUPFAM" id="SSF46785">
    <property type="entry name" value="Winged helix' DNA-binding domain"/>
    <property type="match status" value="1"/>
</dbReference>
<dbReference type="InterPro" id="IPR036390">
    <property type="entry name" value="WH_DNA-bd_sf"/>
</dbReference>
<sequence length="127" mass="13912">MSADAWDRDLVPDQAGRTVKPDPTCPVEVALAAIAGRWTTLLLRDLMAGPRSFGEIRAALPTLSDKVLVDRLRDLQSRGLVDRRVHTGFPTRTTYALTPAGVQLRPLLIQLYETGRSLMAASESDGR</sequence>
<keyword evidence="3" id="KW-0804">Transcription</keyword>
<evidence type="ECO:0000259" key="5">
    <source>
        <dbReference type="PROSITE" id="PS51118"/>
    </source>
</evidence>
<evidence type="ECO:0000256" key="1">
    <source>
        <dbReference type="ARBA" id="ARBA00023015"/>
    </source>
</evidence>
<keyword evidence="1" id="KW-0805">Transcription regulation</keyword>
<reference evidence="6 7" key="1">
    <citation type="submission" date="2019-06" db="EMBL/GenBank/DDBJ databases">
        <title>Sequencing the genomes of 1000 actinobacteria strains.</title>
        <authorList>
            <person name="Klenk H.-P."/>
        </authorList>
    </citation>
    <scope>NUCLEOTIDE SEQUENCE [LARGE SCALE GENOMIC DNA]</scope>
    <source>
        <strain evidence="6 7">DSM 45511</strain>
    </source>
</reference>
<dbReference type="Proteomes" id="UP000319818">
    <property type="component" value="Unassembled WGS sequence"/>
</dbReference>
<dbReference type="InterPro" id="IPR036388">
    <property type="entry name" value="WH-like_DNA-bd_sf"/>
</dbReference>
<accession>A0A543FZB6</accession>
<protein>
    <submittedName>
        <fullName evidence="6">HxlR family transcriptional regulator</fullName>
    </submittedName>
</protein>
<dbReference type="GO" id="GO:0003677">
    <property type="term" value="F:DNA binding"/>
    <property type="evidence" value="ECO:0007669"/>
    <property type="project" value="UniProtKB-KW"/>
</dbReference>
<feature type="region of interest" description="Disordered" evidence="4">
    <location>
        <begin position="1"/>
        <end position="21"/>
    </location>
</feature>
<dbReference type="PANTHER" id="PTHR33204">
    <property type="entry name" value="TRANSCRIPTIONAL REGULATOR, MARR FAMILY"/>
    <property type="match status" value="1"/>
</dbReference>
<dbReference type="Gene3D" id="1.10.10.10">
    <property type="entry name" value="Winged helix-like DNA-binding domain superfamily/Winged helix DNA-binding domain"/>
    <property type="match status" value="1"/>
</dbReference>
<proteinExistence type="predicted"/>
<dbReference type="InterPro" id="IPR002577">
    <property type="entry name" value="HTH_HxlR"/>
</dbReference>
<keyword evidence="2" id="KW-0238">DNA-binding</keyword>
<feature type="domain" description="HTH hxlR-type" evidence="5">
    <location>
        <begin position="25"/>
        <end position="123"/>
    </location>
</feature>
<comment type="caution">
    <text evidence="6">The sequence shown here is derived from an EMBL/GenBank/DDBJ whole genome shotgun (WGS) entry which is preliminary data.</text>
</comment>
<evidence type="ECO:0000256" key="4">
    <source>
        <dbReference type="SAM" id="MobiDB-lite"/>
    </source>
</evidence>
<dbReference type="OrthoDB" id="5148120at2"/>
<dbReference type="EMBL" id="VFPH01000002">
    <property type="protein sequence ID" value="TQM39169.1"/>
    <property type="molecule type" value="Genomic_DNA"/>
</dbReference>
<evidence type="ECO:0000256" key="2">
    <source>
        <dbReference type="ARBA" id="ARBA00023125"/>
    </source>
</evidence>
<name>A0A543FZB6_9PSEU</name>
<dbReference type="AlphaFoldDB" id="A0A543FZB6"/>
<dbReference type="PROSITE" id="PS51118">
    <property type="entry name" value="HTH_HXLR"/>
    <property type="match status" value="1"/>
</dbReference>
<dbReference type="RefSeq" id="WP_142106002.1">
    <property type="nucleotide sequence ID" value="NZ_VFPH01000002.1"/>
</dbReference>